<dbReference type="AlphaFoldDB" id="A0A5C8Z9B9"/>
<sequence>MFKDIYFLNVSEISNRIRQGEFSQAMMLKQFILFSILFYSGFNLPIVLAGEPANSWLVWRMNILTIIVQAVIHYYGIWYTYQINAKGDGKDYLNRVFCLALPISIRLLFYILLVVIAIIVVFFLLVFINNIELNDYFVSALTIVLSGAYSAAFYYLVGKYIRVCSGAA</sequence>
<dbReference type="OrthoDB" id="6199308at2"/>
<proteinExistence type="predicted"/>
<keyword evidence="3" id="KW-1185">Reference proteome</keyword>
<feature type="transmembrane region" description="Helical" evidence="1">
    <location>
        <begin position="96"/>
        <end position="124"/>
    </location>
</feature>
<name>A0A5C8Z9B9_9GAMM</name>
<comment type="caution">
    <text evidence="2">The sequence shown here is derived from an EMBL/GenBank/DDBJ whole genome shotgun (WGS) entry which is preliminary data.</text>
</comment>
<keyword evidence="1" id="KW-0472">Membrane</keyword>
<gene>
    <name evidence="2" type="ORF">FME95_04605</name>
</gene>
<evidence type="ECO:0000313" key="2">
    <source>
        <dbReference type="EMBL" id="TXR53843.1"/>
    </source>
</evidence>
<keyword evidence="1" id="KW-1133">Transmembrane helix</keyword>
<feature type="transmembrane region" description="Helical" evidence="1">
    <location>
        <begin position="56"/>
        <end position="75"/>
    </location>
</feature>
<organism evidence="2 3">
    <name type="scientific">Reinekea thalattae</name>
    <dbReference type="NCBI Taxonomy" id="2593301"/>
    <lineage>
        <taxon>Bacteria</taxon>
        <taxon>Pseudomonadati</taxon>
        <taxon>Pseudomonadota</taxon>
        <taxon>Gammaproteobacteria</taxon>
        <taxon>Oceanospirillales</taxon>
        <taxon>Saccharospirillaceae</taxon>
        <taxon>Reinekea</taxon>
    </lineage>
</organism>
<evidence type="ECO:0000256" key="1">
    <source>
        <dbReference type="SAM" id="Phobius"/>
    </source>
</evidence>
<feature type="transmembrane region" description="Helical" evidence="1">
    <location>
        <begin position="136"/>
        <end position="157"/>
    </location>
</feature>
<accession>A0A5C8Z9B9</accession>
<reference evidence="2 3" key="1">
    <citation type="submission" date="2019-07" db="EMBL/GenBank/DDBJ databases">
        <title>Reinekea sp. strain SSH23 genome sequencing and assembly.</title>
        <authorList>
            <person name="Kim I."/>
        </authorList>
    </citation>
    <scope>NUCLEOTIDE SEQUENCE [LARGE SCALE GENOMIC DNA]</scope>
    <source>
        <strain evidence="2 3">SSH23</strain>
    </source>
</reference>
<dbReference type="Proteomes" id="UP000321764">
    <property type="component" value="Unassembled WGS sequence"/>
</dbReference>
<dbReference type="EMBL" id="VKAD01000001">
    <property type="protein sequence ID" value="TXR53843.1"/>
    <property type="molecule type" value="Genomic_DNA"/>
</dbReference>
<dbReference type="RefSeq" id="WP_147713242.1">
    <property type="nucleotide sequence ID" value="NZ_VKAD01000001.1"/>
</dbReference>
<evidence type="ECO:0008006" key="4">
    <source>
        <dbReference type="Google" id="ProtNLM"/>
    </source>
</evidence>
<evidence type="ECO:0000313" key="3">
    <source>
        <dbReference type="Proteomes" id="UP000321764"/>
    </source>
</evidence>
<keyword evidence="1" id="KW-0812">Transmembrane</keyword>
<protein>
    <recommendedName>
        <fullName evidence="4">Transmembrane protein</fullName>
    </recommendedName>
</protein>
<feature type="transmembrane region" description="Helical" evidence="1">
    <location>
        <begin position="31"/>
        <end position="50"/>
    </location>
</feature>